<proteinExistence type="predicted"/>
<dbReference type="CDD" id="cd04301">
    <property type="entry name" value="NAT_SF"/>
    <property type="match status" value="1"/>
</dbReference>
<dbReference type="SUPFAM" id="SSF55729">
    <property type="entry name" value="Acyl-CoA N-acyltransferases (Nat)"/>
    <property type="match status" value="1"/>
</dbReference>
<dbReference type="InterPro" id="IPR016181">
    <property type="entry name" value="Acyl_CoA_acyltransferase"/>
</dbReference>
<dbReference type="EMBL" id="CP006877">
    <property type="protein sequence ID" value="AJD41078.1"/>
    <property type="molecule type" value="Genomic_DNA"/>
</dbReference>
<dbReference type="InterPro" id="IPR000182">
    <property type="entry name" value="GNAT_dom"/>
</dbReference>
<dbReference type="Proteomes" id="UP000031368">
    <property type="component" value="Chromosome"/>
</dbReference>
<dbReference type="HOGENOM" id="CLU_115862_2_0_5"/>
<evidence type="ECO:0000256" key="2">
    <source>
        <dbReference type="ARBA" id="ARBA00023315"/>
    </source>
</evidence>
<sequence>MQVTIQLVRDPGSHERSAIAASLIEFNASRIGRPTEDKLLVLTVTEPETGNIIGGLWGSTIHDHLHVDLLVVPEALRHGGIGRRLMALAEQEAIDRGCRGAWLTTHSFQARGFYERLGYEAFGIMDDYPPGHSFIFLKKRFETPGHVAP</sequence>
<dbReference type="GO" id="GO:0016747">
    <property type="term" value="F:acyltransferase activity, transferring groups other than amino-acyl groups"/>
    <property type="evidence" value="ECO:0007669"/>
    <property type="project" value="InterPro"/>
</dbReference>
<evidence type="ECO:0000256" key="1">
    <source>
        <dbReference type="ARBA" id="ARBA00022679"/>
    </source>
</evidence>
<dbReference type="InterPro" id="IPR050832">
    <property type="entry name" value="Bact_Acetyltransf"/>
</dbReference>
<organism evidence="4 5">
    <name type="scientific">Rhizobium gallicum bv. gallicum R602sp</name>
    <dbReference type="NCBI Taxonomy" id="1041138"/>
    <lineage>
        <taxon>Bacteria</taxon>
        <taxon>Pseudomonadati</taxon>
        <taxon>Pseudomonadota</taxon>
        <taxon>Alphaproteobacteria</taxon>
        <taxon>Hyphomicrobiales</taxon>
        <taxon>Rhizobiaceae</taxon>
        <taxon>Rhizobium/Agrobacterium group</taxon>
        <taxon>Rhizobium</taxon>
    </lineage>
</organism>
<dbReference type="PROSITE" id="PS51186">
    <property type="entry name" value="GNAT"/>
    <property type="match status" value="1"/>
</dbReference>
<feature type="domain" description="N-acetyltransferase" evidence="3">
    <location>
        <begin position="1"/>
        <end position="142"/>
    </location>
</feature>
<gene>
    <name evidence="4" type="ORF">RGR602_CH01740</name>
</gene>
<dbReference type="AlphaFoldDB" id="A0A0B4X3M0"/>
<evidence type="ECO:0000259" key="3">
    <source>
        <dbReference type="PROSITE" id="PS51186"/>
    </source>
</evidence>
<evidence type="ECO:0000313" key="4">
    <source>
        <dbReference type="EMBL" id="AJD41078.1"/>
    </source>
</evidence>
<dbReference type="PANTHER" id="PTHR43877">
    <property type="entry name" value="AMINOALKYLPHOSPHONATE N-ACETYLTRANSFERASE-RELATED-RELATED"/>
    <property type="match status" value="1"/>
</dbReference>
<keyword evidence="5" id="KW-1185">Reference proteome</keyword>
<accession>A0A0B4X3M0</accession>
<reference evidence="4 5" key="1">
    <citation type="submission" date="2013-11" db="EMBL/GenBank/DDBJ databases">
        <title>Complete genome sequence of Rhizobium gallicum bv. gallicum R602.</title>
        <authorList>
            <person name="Bustos P."/>
            <person name="Santamaria R.I."/>
            <person name="Lozano L."/>
            <person name="Acosta J.L."/>
            <person name="Ormeno-Orrillo E."/>
            <person name="Rogel M.A."/>
            <person name="Romero D."/>
            <person name="Cevallos M.A."/>
            <person name="Martinez-Romero E."/>
            <person name="Gonzalez V."/>
        </authorList>
    </citation>
    <scope>NUCLEOTIDE SEQUENCE [LARGE SCALE GENOMIC DNA]</scope>
    <source>
        <strain evidence="4 5">R602</strain>
    </source>
</reference>
<name>A0A0B4X3M0_9HYPH</name>
<keyword evidence="1 4" id="KW-0808">Transferase</keyword>
<dbReference type="Gene3D" id="3.40.630.30">
    <property type="match status" value="1"/>
</dbReference>
<evidence type="ECO:0000313" key="5">
    <source>
        <dbReference type="Proteomes" id="UP000031368"/>
    </source>
</evidence>
<keyword evidence="2" id="KW-0012">Acyltransferase</keyword>
<protein>
    <submittedName>
        <fullName evidence="4">GCN5-related N-acetyltransferase protein</fullName>
    </submittedName>
</protein>
<dbReference type="PANTHER" id="PTHR43877:SF2">
    <property type="entry name" value="AMINOALKYLPHOSPHONATE N-ACETYLTRANSFERASE-RELATED"/>
    <property type="match status" value="1"/>
</dbReference>
<dbReference type="KEGG" id="rga:RGR602_CH01740"/>
<dbReference type="RefSeq" id="WP_039846736.1">
    <property type="nucleotide sequence ID" value="NZ_CP006877.1"/>
</dbReference>
<dbReference type="Pfam" id="PF00583">
    <property type="entry name" value="Acetyltransf_1"/>
    <property type="match status" value="1"/>
</dbReference>